<evidence type="ECO:0000313" key="1">
    <source>
        <dbReference type="EMBL" id="RAP69937.1"/>
    </source>
</evidence>
<dbReference type="EMBL" id="LJAM02000523">
    <property type="protein sequence ID" value="RAP69937.1"/>
    <property type="molecule type" value="Genomic_DNA"/>
</dbReference>
<proteinExistence type="predicted"/>
<dbReference type="AlphaFoldDB" id="A0A328TH51"/>
<accession>A0A328TH51</accession>
<evidence type="ECO:0000313" key="2">
    <source>
        <dbReference type="Proteomes" id="UP000244334"/>
    </source>
</evidence>
<comment type="caution">
    <text evidence="1">The sequence shown here is derived from an EMBL/GenBank/DDBJ whole genome shotgun (WGS) entry which is preliminary data.</text>
</comment>
<organism evidence="1 2">
    <name type="scientific">Candidatus Erwinia dacicola</name>
    <dbReference type="NCBI Taxonomy" id="252393"/>
    <lineage>
        <taxon>Bacteria</taxon>
        <taxon>Pseudomonadati</taxon>
        <taxon>Pseudomonadota</taxon>
        <taxon>Gammaproteobacteria</taxon>
        <taxon>Enterobacterales</taxon>
        <taxon>Erwiniaceae</taxon>
        <taxon>Erwinia</taxon>
    </lineage>
</organism>
<sequence>MQPGGVPFAGSRANCGILRRKSAVVSSGSPFR</sequence>
<reference evidence="1" key="1">
    <citation type="submission" date="2018-04" db="EMBL/GenBank/DDBJ databases">
        <title>Genomes of the Obligate Erwinia dacicola and Facultative Enterobacter sp. OLF Endosymbionts of the Olive Fruit fly, Bactrocera oleae.</title>
        <authorList>
            <person name="Estes A.M."/>
            <person name="Hearn D.J."/>
            <person name="Agarwal S."/>
            <person name="Pierson E.A."/>
            <person name="Dunning-Hotopp J.C."/>
        </authorList>
    </citation>
    <scope>NUCLEOTIDE SEQUENCE [LARGE SCALE GENOMIC DNA]</scope>
    <source>
        <strain evidence="1">Oroville</strain>
    </source>
</reference>
<feature type="non-terminal residue" evidence="1">
    <location>
        <position position="32"/>
    </location>
</feature>
<keyword evidence="2" id="KW-1185">Reference proteome</keyword>
<dbReference type="Proteomes" id="UP000244334">
    <property type="component" value="Unassembled WGS sequence"/>
</dbReference>
<protein>
    <submittedName>
        <fullName evidence="1">Uncharacterized protein</fullName>
    </submittedName>
</protein>
<gene>
    <name evidence="1" type="ORF">ACZ87_03270</name>
</gene>
<name>A0A328TH51_9GAMM</name>